<dbReference type="PROSITE" id="PS51386">
    <property type="entry name" value="RINT1_TIP20"/>
    <property type="match status" value="1"/>
</dbReference>
<dbReference type="GO" id="GO:0006888">
    <property type="term" value="P:endoplasmic reticulum to Golgi vesicle-mediated transport"/>
    <property type="evidence" value="ECO:0007669"/>
    <property type="project" value="InterPro"/>
</dbReference>
<dbReference type="Pfam" id="PF04437">
    <property type="entry name" value="RINT1_TIP1"/>
    <property type="match status" value="1"/>
</dbReference>
<feature type="chain" id="PRO_5004775463" evidence="3">
    <location>
        <begin position="23"/>
        <end position="902"/>
    </location>
</feature>
<dbReference type="InterPro" id="IPR007528">
    <property type="entry name" value="RINT1_Tip20"/>
</dbReference>
<dbReference type="OrthoDB" id="2189254at2759"/>
<evidence type="ECO:0000313" key="4">
    <source>
        <dbReference type="EMBL" id="ETI55503.1"/>
    </source>
</evidence>
<dbReference type="GO" id="GO:0006890">
    <property type="term" value="P:retrograde vesicle-mediated transport, Golgi to endoplasmic reticulum"/>
    <property type="evidence" value="ECO:0007669"/>
    <property type="project" value="InterPro"/>
</dbReference>
<evidence type="ECO:0000256" key="1">
    <source>
        <dbReference type="SAM" id="MobiDB-lite"/>
    </source>
</evidence>
<feature type="transmembrane region" description="Helical" evidence="2">
    <location>
        <begin position="571"/>
        <end position="591"/>
    </location>
</feature>
<dbReference type="GO" id="GO:0070939">
    <property type="term" value="C:Dsl1/NZR complex"/>
    <property type="evidence" value="ECO:0007669"/>
    <property type="project" value="InterPro"/>
</dbReference>
<dbReference type="PANTHER" id="PTHR13520:SF0">
    <property type="entry name" value="RAD50-INTERACTING PROTEIN 1"/>
    <property type="match status" value="1"/>
</dbReference>
<evidence type="ECO:0000313" key="5">
    <source>
        <dbReference type="Proteomes" id="UP000018721"/>
    </source>
</evidence>
<dbReference type="Gene3D" id="1.20.58.1420">
    <property type="entry name" value="Dsl1p vesicle tethering complex, Tip20p subunit, domain B"/>
    <property type="match status" value="1"/>
</dbReference>
<keyword evidence="5" id="KW-1185">Reference proteome</keyword>
<evidence type="ECO:0000256" key="2">
    <source>
        <dbReference type="SAM" id="Phobius"/>
    </source>
</evidence>
<feature type="transmembrane region" description="Helical" evidence="2">
    <location>
        <begin position="686"/>
        <end position="708"/>
    </location>
</feature>
<keyword evidence="3" id="KW-0732">Signal</keyword>
<dbReference type="EMBL" id="ANIZ01000305">
    <property type="protein sequence ID" value="ETI55503.1"/>
    <property type="molecule type" value="Genomic_DNA"/>
</dbReference>
<keyword evidence="2" id="KW-0812">Transmembrane</keyword>
<evidence type="ECO:0000256" key="3">
    <source>
        <dbReference type="SAM" id="SignalP"/>
    </source>
</evidence>
<dbReference type="Proteomes" id="UP000018721">
    <property type="component" value="Unassembled WGS sequence"/>
</dbReference>
<dbReference type="PANTHER" id="PTHR13520">
    <property type="entry name" value="RAD50-INTERACTING PROTEIN 1 RINT-1"/>
    <property type="match status" value="1"/>
</dbReference>
<accession>V9FXL7</accession>
<reference evidence="4 5" key="1">
    <citation type="submission" date="2013-11" db="EMBL/GenBank/DDBJ databases">
        <title>The Genome Sequence of Phytophthora parasitica P1569.</title>
        <authorList>
            <consortium name="The Broad Institute Genomics Platform"/>
            <person name="Russ C."/>
            <person name="Tyler B."/>
            <person name="Panabieres F."/>
            <person name="Shan W."/>
            <person name="Tripathy S."/>
            <person name="Grunwald N."/>
            <person name="Machado M."/>
            <person name="Johnson C.S."/>
            <person name="Arredondo F."/>
            <person name="Hong C."/>
            <person name="Coffey M."/>
            <person name="Young S.K."/>
            <person name="Zeng Q."/>
            <person name="Gargeya S."/>
            <person name="Fitzgerald M."/>
            <person name="Abouelleil A."/>
            <person name="Alvarado L."/>
            <person name="Chapman S.B."/>
            <person name="Gainer-Dewar J."/>
            <person name="Goldberg J."/>
            <person name="Griggs A."/>
            <person name="Gujja S."/>
            <person name="Hansen M."/>
            <person name="Howarth C."/>
            <person name="Imamovic A."/>
            <person name="Ireland A."/>
            <person name="Larimer J."/>
            <person name="McCowan C."/>
            <person name="Murphy C."/>
            <person name="Pearson M."/>
            <person name="Poon T.W."/>
            <person name="Priest M."/>
            <person name="Roberts A."/>
            <person name="Saif S."/>
            <person name="Shea T."/>
            <person name="Sykes S."/>
            <person name="Wortman J."/>
            <person name="Nusbaum C."/>
            <person name="Birren B."/>
        </authorList>
    </citation>
    <scope>NUCLEOTIDE SEQUENCE [LARGE SCALE GENOMIC DNA]</scope>
    <source>
        <strain evidence="4 5">P1569</strain>
    </source>
</reference>
<protein>
    <submittedName>
        <fullName evidence="4">Uncharacterized protein</fullName>
    </submittedName>
</protein>
<dbReference type="InterPro" id="IPR042042">
    <property type="entry name" value="Tip20p_domB"/>
</dbReference>
<sequence>MPSASPLSTLSATLLASVPADASEQELQDVDWIAVSSALKALHLRTQEELMELGTALDRVETPDRINTVEERGDVLAVHNELKSLQPQLTVTEQHFLQLESIVRPGLSKLQTLQSRAKYLEAAVQVEKLSQKAKKQAVQATPDALEAFKTFATCAAAIPNEFSVIKREAARRVEDLSVDLRQFAVEKLQLALEKVGWPEPLKTQQELTEKETELHEVSKAFGYLLTLQLTQQPKSTTTTDLWAMDCVLDPLLLRFRYHFERHESATNRLSKPEWYLTHVHEQTNAHTRFLAHSLTPELHRHREEVHCWDAQILLLRGLVKAASRKLTQDLPTLLAYSPLLCHTLDEVLLFEQNIDEDIGYGSWASADRRAYPRCIDVFTSNSDVLFAWTSADVEYAHRVLSATLETESSGDKKNLVWQLEDDATTSEQELVPPVAQRFVALLDFLSQRFMLMETEEHRYLYVMQVHLPLLRRFGQQCDARGRRLVNALTKNTQSSWGELFVVVNALQHVAQTLAIWEQSSVFLELSRKVARSETTRAQVLRMHVAYSKQVLVRASAAVLATEEATAVRQALAGPGAMIGPTAALTAAYSVGSKTMKSLFRRAETDGKIEAPVDSSPAAEATDNDNNSAEDQDDPETLVFSHTIFELQIAELKALASTLLEAGKNALVRTVERDVENYRSRYVDLKIFYFFILFFFLLTNLTHLCPTAMCPLSLFCSPFWTETYDDNADEKQIVTGVSCELAGCYTLVRNVLLCARKLLVSECWPALWKPLASALDNALFDAFYNPAVTEDSSQLSCAGERQFVEDIKALVAVFTAGSSKALPRSYLRLTRELCHLLEMPAARLRDVFRALGDEATAESEAPVEQLTTILEACGVFSLTPAQVVRICTTRLDVHGRETTTSLA</sequence>
<dbReference type="AlphaFoldDB" id="V9FXL7"/>
<keyword evidence="2" id="KW-0472">Membrane</keyword>
<organism evidence="4 5">
    <name type="scientific">Phytophthora nicotianae P1569</name>
    <dbReference type="NCBI Taxonomy" id="1317065"/>
    <lineage>
        <taxon>Eukaryota</taxon>
        <taxon>Sar</taxon>
        <taxon>Stramenopiles</taxon>
        <taxon>Oomycota</taxon>
        <taxon>Peronosporomycetes</taxon>
        <taxon>Peronosporales</taxon>
        <taxon>Peronosporaceae</taxon>
        <taxon>Phytophthora</taxon>
    </lineage>
</organism>
<keyword evidence="2" id="KW-1133">Transmembrane helix</keyword>
<gene>
    <name evidence="4" type="ORF">F443_01824</name>
</gene>
<comment type="caution">
    <text evidence="4">The sequence shown here is derived from an EMBL/GenBank/DDBJ whole genome shotgun (WGS) entry which is preliminary data.</text>
</comment>
<feature type="region of interest" description="Disordered" evidence="1">
    <location>
        <begin position="610"/>
        <end position="633"/>
    </location>
</feature>
<dbReference type="eggNOG" id="KOG2218">
    <property type="taxonomic scope" value="Eukaryota"/>
</dbReference>
<name>V9FXL7_PHYNI</name>
<feature type="signal peptide" evidence="3">
    <location>
        <begin position="1"/>
        <end position="22"/>
    </location>
</feature>
<dbReference type="GO" id="GO:0060628">
    <property type="term" value="P:regulation of ER to Golgi vesicle-mediated transport"/>
    <property type="evidence" value="ECO:0007669"/>
    <property type="project" value="TreeGrafter"/>
</dbReference>
<proteinExistence type="predicted"/>